<gene>
    <name evidence="13" type="ORF">Cabys_3282</name>
    <name evidence="14" type="ORF">Calab_0464</name>
</gene>
<feature type="transmembrane region" description="Helical" evidence="12">
    <location>
        <begin position="46"/>
        <end position="68"/>
    </location>
</feature>
<sequence precursor="true">MLLKKILQRIVEYGHMIKFSHSIFALPFALSSAVLANDAVPLTMEKLLWIVVAMVSARSAAMGFNRLVDREYDAANPRTKNRHLPAGKIKAAEVAAFVLISSLVFVFSSFKLNMLCFALSPVALFVIFFYSYTKRFTAFSHYVLGVALGISPVGAWLAITGSFALPPILLGLAVVFWVAGFDILYALQDYDFDRQYQLYSIPRLVGARKAMWIARFSHLVAFTLLFSLWILLDLHFIYLLGLTVIAGLLSYEHALVEPDDLSQLDMAFFNMNGIISVIFFISILGDYFLL</sequence>
<keyword evidence="9 12" id="KW-1133">Transmembrane helix</keyword>
<dbReference type="Proteomes" id="UP000183868">
    <property type="component" value="Chromosome"/>
</dbReference>
<dbReference type="eggNOG" id="COG0382">
    <property type="taxonomic scope" value="Bacteria"/>
</dbReference>
<dbReference type="AlphaFoldDB" id="H1XR15"/>
<feature type="transmembrane region" description="Helical" evidence="12">
    <location>
        <begin position="139"/>
        <end position="159"/>
    </location>
</feature>
<evidence type="ECO:0000256" key="5">
    <source>
        <dbReference type="ARBA" id="ARBA00022519"/>
    </source>
</evidence>
<dbReference type="FunFam" id="1.20.120.1780:FF:000001">
    <property type="entry name" value="4-hydroxybenzoate octaprenyltransferase"/>
    <property type="match status" value="1"/>
</dbReference>
<feature type="transmembrane region" description="Helical" evidence="12">
    <location>
        <begin position="112"/>
        <end position="132"/>
    </location>
</feature>
<protein>
    <recommendedName>
        <fullName evidence="11">4-hydroxybenzoate polyprenyltransferase</fullName>
        <ecNumber evidence="11">2.5.1.39</ecNumber>
    </recommendedName>
</protein>
<evidence type="ECO:0000256" key="12">
    <source>
        <dbReference type="SAM" id="Phobius"/>
    </source>
</evidence>
<feature type="transmembrane region" description="Helical" evidence="12">
    <location>
        <begin position="268"/>
        <end position="289"/>
    </location>
</feature>
<reference evidence="13 16" key="2">
    <citation type="submission" date="2016-11" db="EMBL/GenBank/DDBJ databases">
        <title>Genomic analysis of Caldithrix abyssi and proposal of a novel bacterial phylum Caldithrichaeota.</title>
        <authorList>
            <person name="Kublanov I."/>
            <person name="Sigalova O."/>
            <person name="Gavrilov S."/>
            <person name="Lebedinsky A."/>
            <person name="Ivanova N."/>
            <person name="Daum C."/>
            <person name="Reddy T."/>
            <person name="Klenk H.P."/>
            <person name="Goker M."/>
            <person name="Reva O."/>
            <person name="Miroshnichenko M."/>
            <person name="Kyprides N."/>
            <person name="Woyke T."/>
            <person name="Gelfand M."/>
        </authorList>
    </citation>
    <scope>NUCLEOTIDE SEQUENCE [LARGE SCALE GENOMIC DNA]</scope>
    <source>
        <strain evidence="13 16">LF13</strain>
    </source>
</reference>
<dbReference type="Proteomes" id="UP000004671">
    <property type="component" value="Chromosome"/>
</dbReference>
<keyword evidence="8 12" id="KW-0812">Transmembrane</keyword>
<proteinExistence type="inferred from homology"/>
<dbReference type="GO" id="GO:0008412">
    <property type="term" value="F:4-hydroxybenzoate polyprenyltransferase activity"/>
    <property type="evidence" value="ECO:0007669"/>
    <property type="project" value="UniProtKB-EC"/>
</dbReference>
<evidence type="ECO:0000256" key="10">
    <source>
        <dbReference type="ARBA" id="ARBA00023136"/>
    </source>
</evidence>
<dbReference type="Gene3D" id="1.10.357.140">
    <property type="entry name" value="UbiA prenyltransferase"/>
    <property type="match status" value="1"/>
</dbReference>
<evidence type="ECO:0000256" key="4">
    <source>
        <dbReference type="ARBA" id="ARBA00022475"/>
    </source>
</evidence>
<dbReference type="Gene3D" id="1.20.120.1780">
    <property type="entry name" value="UbiA prenyltransferase"/>
    <property type="match status" value="1"/>
</dbReference>
<evidence type="ECO:0000313" key="14">
    <source>
        <dbReference type="EMBL" id="EHO40109.1"/>
    </source>
</evidence>
<evidence type="ECO:0000256" key="1">
    <source>
        <dbReference type="ARBA" id="ARBA00001946"/>
    </source>
</evidence>
<keyword evidence="15" id="KW-1185">Reference proteome</keyword>
<evidence type="ECO:0000313" key="15">
    <source>
        <dbReference type="Proteomes" id="UP000004671"/>
    </source>
</evidence>
<evidence type="ECO:0000313" key="13">
    <source>
        <dbReference type="EMBL" id="APF20030.1"/>
    </source>
</evidence>
<dbReference type="STRING" id="880073.Cabys_3282"/>
<evidence type="ECO:0000256" key="2">
    <source>
        <dbReference type="ARBA" id="ARBA00004141"/>
    </source>
</evidence>
<organism evidence="14 15">
    <name type="scientific">Caldithrix abyssi DSM 13497</name>
    <dbReference type="NCBI Taxonomy" id="880073"/>
    <lineage>
        <taxon>Bacteria</taxon>
        <taxon>Pseudomonadati</taxon>
        <taxon>Calditrichota</taxon>
        <taxon>Calditrichia</taxon>
        <taxon>Calditrichales</taxon>
        <taxon>Calditrichaceae</taxon>
        <taxon>Caldithrix</taxon>
    </lineage>
</organism>
<dbReference type="InterPro" id="IPR000537">
    <property type="entry name" value="UbiA_prenyltransferase"/>
</dbReference>
<dbReference type="KEGG" id="caby:Cabys_3282"/>
<dbReference type="HOGENOM" id="CLU_034879_5_1_0"/>
<keyword evidence="6 14" id="KW-0808">Transferase</keyword>
<dbReference type="Pfam" id="PF01040">
    <property type="entry name" value="UbiA"/>
    <property type="match status" value="1"/>
</dbReference>
<dbReference type="PANTHER" id="PTHR11048:SF28">
    <property type="entry name" value="4-HYDROXYBENZOATE POLYPRENYLTRANSFERASE, MITOCHONDRIAL"/>
    <property type="match status" value="1"/>
</dbReference>
<reference evidence="14 15" key="1">
    <citation type="submission" date="2011-09" db="EMBL/GenBank/DDBJ databases">
        <title>The permanent draft genome of Caldithrix abyssi DSM 13497.</title>
        <authorList>
            <consortium name="US DOE Joint Genome Institute (JGI-PGF)"/>
            <person name="Lucas S."/>
            <person name="Han J."/>
            <person name="Lapidus A."/>
            <person name="Bruce D."/>
            <person name="Goodwin L."/>
            <person name="Pitluck S."/>
            <person name="Peters L."/>
            <person name="Kyrpides N."/>
            <person name="Mavromatis K."/>
            <person name="Ivanova N."/>
            <person name="Mikhailova N."/>
            <person name="Chertkov O."/>
            <person name="Detter J.C."/>
            <person name="Tapia R."/>
            <person name="Han C."/>
            <person name="Land M."/>
            <person name="Hauser L."/>
            <person name="Markowitz V."/>
            <person name="Cheng J.-F."/>
            <person name="Hugenholtz P."/>
            <person name="Woyke T."/>
            <person name="Wu D."/>
            <person name="Spring S."/>
            <person name="Brambilla E."/>
            <person name="Klenk H.-P."/>
            <person name="Eisen J.A."/>
        </authorList>
    </citation>
    <scope>NUCLEOTIDE SEQUENCE [LARGE SCALE GENOMIC DNA]</scope>
    <source>
        <strain evidence="14 15">DSM 13497</strain>
    </source>
</reference>
<dbReference type="GO" id="GO:0006744">
    <property type="term" value="P:ubiquinone biosynthetic process"/>
    <property type="evidence" value="ECO:0007669"/>
    <property type="project" value="UniProtKB-KW"/>
</dbReference>
<dbReference type="EMBL" id="CM001402">
    <property type="protein sequence ID" value="EHO40109.1"/>
    <property type="molecule type" value="Genomic_DNA"/>
</dbReference>
<comment type="subcellular location">
    <subcellularLocation>
        <location evidence="2">Membrane</location>
        <topology evidence="2">Multi-pass membrane protein</topology>
    </subcellularLocation>
</comment>
<dbReference type="EC" id="2.5.1.39" evidence="11"/>
<comment type="similarity">
    <text evidence="3">Belongs to the UbiA prenyltransferase family.</text>
</comment>
<evidence type="ECO:0000256" key="9">
    <source>
        <dbReference type="ARBA" id="ARBA00022989"/>
    </source>
</evidence>
<evidence type="ECO:0000256" key="7">
    <source>
        <dbReference type="ARBA" id="ARBA00022688"/>
    </source>
</evidence>
<dbReference type="FunCoup" id="H1XR15">
    <property type="interactions" value="388"/>
</dbReference>
<dbReference type="InterPro" id="IPR044878">
    <property type="entry name" value="UbiA_sf"/>
</dbReference>
<dbReference type="InterPro" id="IPR039653">
    <property type="entry name" value="Prenyltransferase"/>
</dbReference>
<dbReference type="PANTHER" id="PTHR11048">
    <property type="entry name" value="PRENYLTRANSFERASES"/>
    <property type="match status" value="1"/>
</dbReference>
<name>H1XR15_CALAY</name>
<feature type="transmembrane region" description="Helical" evidence="12">
    <location>
        <begin position="89"/>
        <end position="106"/>
    </location>
</feature>
<dbReference type="PaxDb" id="880073-Calab_0464"/>
<feature type="transmembrane region" description="Helical" evidence="12">
    <location>
        <begin position="236"/>
        <end position="256"/>
    </location>
</feature>
<dbReference type="InterPro" id="IPR006371">
    <property type="entry name" value="Polyprenyltransferase_UbiA-li"/>
</dbReference>
<evidence type="ECO:0000256" key="3">
    <source>
        <dbReference type="ARBA" id="ARBA00005985"/>
    </source>
</evidence>
<evidence type="ECO:0000256" key="6">
    <source>
        <dbReference type="ARBA" id="ARBA00022679"/>
    </source>
</evidence>
<keyword evidence="10 12" id="KW-0472">Membrane</keyword>
<dbReference type="FunFam" id="1.10.357.140:FF:000008">
    <property type="entry name" value="4-hydroxybenzoate octaprenyltransferase"/>
    <property type="match status" value="1"/>
</dbReference>
<dbReference type="NCBIfam" id="TIGR01475">
    <property type="entry name" value="ubiA_other"/>
    <property type="match status" value="1"/>
</dbReference>
<dbReference type="EMBL" id="CP018099">
    <property type="protein sequence ID" value="APF20030.1"/>
    <property type="molecule type" value="Genomic_DNA"/>
</dbReference>
<feature type="transmembrane region" description="Helical" evidence="12">
    <location>
        <begin position="165"/>
        <end position="187"/>
    </location>
</feature>
<accession>H1XR15</accession>
<keyword evidence="5" id="KW-0997">Cell inner membrane</keyword>
<dbReference type="InParanoid" id="H1XR15"/>
<comment type="cofactor">
    <cofactor evidence="1">
        <name>Mg(2+)</name>
        <dbReference type="ChEBI" id="CHEBI:18420"/>
    </cofactor>
</comment>
<evidence type="ECO:0000256" key="8">
    <source>
        <dbReference type="ARBA" id="ARBA00022692"/>
    </source>
</evidence>
<dbReference type="RefSeq" id="WP_006927029.1">
    <property type="nucleotide sequence ID" value="NZ_CM001402.1"/>
</dbReference>
<keyword evidence="4" id="KW-1003">Cell membrane</keyword>
<dbReference type="GO" id="GO:0005886">
    <property type="term" value="C:plasma membrane"/>
    <property type="evidence" value="ECO:0007669"/>
    <property type="project" value="TreeGrafter"/>
</dbReference>
<keyword evidence="7" id="KW-0831">Ubiquinone biosynthesis</keyword>
<evidence type="ECO:0000313" key="16">
    <source>
        <dbReference type="Proteomes" id="UP000183868"/>
    </source>
</evidence>
<evidence type="ECO:0000256" key="11">
    <source>
        <dbReference type="ARBA" id="ARBA00034524"/>
    </source>
</evidence>
<dbReference type="CDD" id="cd13959">
    <property type="entry name" value="PT_UbiA_COQ2"/>
    <property type="match status" value="1"/>
</dbReference>